<sequence>MGGAGLIITAAVAGVPGPGWVWRTVSALAALATLVVYFGAVHLLWRVRRPAALAPVTLPQGFAAFTSPVVYARGTLALAGAGFALGGGQPLTASALVVLAALLIHHPPRLLVTPGGVSVRGLRTRTVPWARLTGVQVRPRGGVAELSLWTEPATGPSGVLRVTLPKFDVDREFLVRLLQHYRAVPEDRTAIGAPAELARRRAAVPPPSDELDEDLDDLLDGQP</sequence>
<organism evidence="3 4">
    <name type="scientific">Catellatospora bangladeshensis</name>
    <dbReference type="NCBI Taxonomy" id="310355"/>
    <lineage>
        <taxon>Bacteria</taxon>
        <taxon>Bacillati</taxon>
        <taxon>Actinomycetota</taxon>
        <taxon>Actinomycetes</taxon>
        <taxon>Micromonosporales</taxon>
        <taxon>Micromonosporaceae</taxon>
        <taxon>Catellatospora</taxon>
    </lineage>
</organism>
<feature type="transmembrane region" description="Helical" evidence="2">
    <location>
        <begin position="77"/>
        <end position="104"/>
    </location>
</feature>
<proteinExistence type="predicted"/>
<feature type="compositionally biased region" description="Acidic residues" evidence="1">
    <location>
        <begin position="209"/>
        <end position="223"/>
    </location>
</feature>
<name>A0A8J3NM38_9ACTN</name>
<feature type="region of interest" description="Disordered" evidence="1">
    <location>
        <begin position="197"/>
        <end position="223"/>
    </location>
</feature>
<dbReference type="Proteomes" id="UP000601223">
    <property type="component" value="Unassembled WGS sequence"/>
</dbReference>
<evidence type="ECO:0008006" key="5">
    <source>
        <dbReference type="Google" id="ProtNLM"/>
    </source>
</evidence>
<feature type="transmembrane region" description="Helical" evidence="2">
    <location>
        <begin position="20"/>
        <end position="45"/>
    </location>
</feature>
<evidence type="ECO:0000313" key="3">
    <source>
        <dbReference type="EMBL" id="GIF85780.1"/>
    </source>
</evidence>
<reference evidence="3 4" key="1">
    <citation type="submission" date="2021-01" db="EMBL/GenBank/DDBJ databases">
        <title>Whole genome shotgun sequence of Catellatospora bangladeshensis NBRC 107357.</title>
        <authorList>
            <person name="Komaki H."/>
            <person name="Tamura T."/>
        </authorList>
    </citation>
    <scope>NUCLEOTIDE SEQUENCE [LARGE SCALE GENOMIC DNA]</scope>
    <source>
        <strain evidence="3 4">NBRC 107357</strain>
    </source>
</reference>
<keyword evidence="2" id="KW-0472">Membrane</keyword>
<protein>
    <recommendedName>
        <fullName evidence="5">PH domain-containing protein</fullName>
    </recommendedName>
</protein>
<evidence type="ECO:0000256" key="2">
    <source>
        <dbReference type="SAM" id="Phobius"/>
    </source>
</evidence>
<keyword evidence="2" id="KW-0812">Transmembrane</keyword>
<keyword evidence="2" id="KW-1133">Transmembrane helix</keyword>
<accession>A0A8J3NM38</accession>
<comment type="caution">
    <text evidence="3">The sequence shown here is derived from an EMBL/GenBank/DDBJ whole genome shotgun (WGS) entry which is preliminary data.</text>
</comment>
<evidence type="ECO:0000256" key="1">
    <source>
        <dbReference type="SAM" id="MobiDB-lite"/>
    </source>
</evidence>
<gene>
    <name evidence="3" type="ORF">Cba03nite_71290</name>
</gene>
<dbReference type="AlphaFoldDB" id="A0A8J3NM38"/>
<evidence type="ECO:0000313" key="4">
    <source>
        <dbReference type="Proteomes" id="UP000601223"/>
    </source>
</evidence>
<dbReference type="EMBL" id="BONF01000052">
    <property type="protein sequence ID" value="GIF85780.1"/>
    <property type="molecule type" value="Genomic_DNA"/>
</dbReference>
<keyword evidence="4" id="KW-1185">Reference proteome</keyword>